<dbReference type="GO" id="GO:0006508">
    <property type="term" value="P:proteolysis"/>
    <property type="evidence" value="ECO:0007669"/>
    <property type="project" value="UniProtKB-KW"/>
</dbReference>
<feature type="active site" description="Charge relay system" evidence="7">
    <location>
        <position position="258"/>
    </location>
</feature>
<evidence type="ECO:0000256" key="8">
    <source>
        <dbReference type="RuleBase" id="RU003355"/>
    </source>
</evidence>
<dbReference type="EMBL" id="CP017603">
    <property type="protein sequence ID" value="AOY76051.1"/>
    <property type="molecule type" value="Genomic_DNA"/>
</dbReference>
<reference evidence="13 15" key="2">
    <citation type="submission" date="2017-03" db="EMBL/GenBank/DDBJ databases">
        <title>Complete sequence of Clostridium formicaceticum DSM 92.</title>
        <authorList>
            <person name="Poehlein A."/>
            <person name="Karl M."/>
            <person name="Bengelsdorf F.R."/>
            <person name="Duerre P."/>
            <person name="Daniel R."/>
        </authorList>
    </citation>
    <scope>NUCLEOTIDE SEQUENCE [LARGE SCALE GENOMIC DNA]</scope>
    <source>
        <strain evidence="13 15">DSM 92</strain>
    </source>
</reference>
<dbReference type="GO" id="GO:0004252">
    <property type="term" value="F:serine-type endopeptidase activity"/>
    <property type="evidence" value="ECO:0007669"/>
    <property type="project" value="UniProtKB-UniRule"/>
</dbReference>
<dbReference type="Pfam" id="PF00082">
    <property type="entry name" value="Peptidase_S8"/>
    <property type="match status" value="1"/>
</dbReference>
<feature type="domain" description="Fervidolysin-like N-terminal prodomain" evidence="11">
    <location>
        <begin position="96"/>
        <end position="168"/>
    </location>
</feature>
<dbReference type="PROSITE" id="PS00137">
    <property type="entry name" value="SUBTILASE_HIS"/>
    <property type="match status" value="1"/>
</dbReference>
<dbReference type="InterPro" id="IPR023828">
    <property type="entry name" value="Peptidase_S8_Ser-AS"/>
</dbReference>
<name>A0AAC9WF23_9CLOT</name>
<dbReference type="EC" id="3.4.21.-" evidence="13"/>
<keyword evidence="9" id="KW-0472">Membrane</keyword>
<keyword evidence="6 7" id="KW-0720">Serine protease</keyword>
<organism evidence="13 15">
    <name type="scientific">Clostridium formicaceticum</name>
    <dbReference type="NCBI Taxonomy" id="1497"/>
    <lineage>
        <taxon>Bacteria</taxon>
        <taxon>Bacillati</taxon>
        <taxon>Bacillota</taxon>
        <taxon>Clostridia</taxon>
        <taxon>Eubacteriales</taxon>
        <taxon>Clostridiaceae</taxon>
        <taxon>Clostridium</taxon>
    </lineage>
</organism>
<comment type="similarity">
    <text evidence="2 7 8">Belongs to the peptidase S8 family.</text>
</comment>
<evidence type="ECO:0000313" key="14">
    <source>
        <dbReference type="Proteomes" id="UP000177894"/>
    </source>
</evidence>
<evidence type="ECO:0000313" key="12">
    <source>
        <dbReference type="EMBL" id="AOY76051.1"/>
    </source>
</evidence>
<dbReference type="Gene3D" id="3.40.50.200">
    <property type="entry name" value="Peptidase S8/S53 domain"/>
    <property type="match status" value="1"/>
</dbReference>
<feature type="transmembrane region" description="Helical" evidence="9">
    <location>
        <begin position="12"/>
        <end position="29"/>
    </location>
</feature>
<keyword evidence="9" id="KW-1133">Transmembrane helix</keyword>
<dbReference type="Proteomes" id="UP000177894">
    <property type="component" value="Chromosome"/>
</dbReference>
<keyword evidence="9" id="KW-0812">Transmembrane</keyword>
<keyword evidence="14" id="KW-1185">Reference proteome</keyword>
<gene>
    <name evidence="12" type="ORF">BJL90_09155</name>
    <name evidence="13" type="ORF">CLFO_07340</name>
</gene>
<dbReference type="PANTHER" id="PTHR43806:SF11">
    <property type="entry name" value="CEREVISIN-RELATED"/>
    <property type="match status" value="1"/>
</dbReference>
<dbReference type="SUPFAM" id="SSF52743">
    <property type="entry name" value="Subtilisin-like"/>
    <property type="match status" value="1"/>
</dbReference>
<keyword evidence="4 7" id="KW-0645">Protease</keyword>
<dbReference type="InterPro" id="IPR000209">
    <property type="entry name" value="Peptidase_S8/S53_dom"/>
</dbReference>
<keyword evidence="3" id="KW-0964">Secreted</keyword>
<evidence type="ECO:0000256" key="2">
    <source>
        <dbReference type="ARBA" id="ARBA00011073"/>
    </source>
</evidence>
<evidence type="ECO:0000256" key="4">
    <source>
        <dbReference type="ARBA" id="ARBA00022670"/>
    </source>
</evidence>
<evidence type="ECO:0000313" key="15">
    <source>
        <dbReference type="Proteomes" id="UP000192478"/>
    </source>
</evidence>
<dbReference type="Pfam" id="PF22148">
    <property type="entry name" value="Fervidolysin_NPro-like"/>
    <property type="match status" value="1"/>
</dbReference>
<dbReference type="InterPro" id="IPR050131">
    <property type="entry name" value="Peptidase_S8_subtilisin-like"/>
</dbReference>
<sequence>MQFFLKPYRKKFASLLAVFLMVCVMFLSYQQEMAAFAEQKDGFMVSIDNALEDAMEGSPVEGSISSKSVQTVVYETNQGIETIDISEEQQNIAIPTINSEADYVPGQLIVKYKPGMKSVQAAVYEVKGTVMKSFTSDVQLIQVPTTEDVLQTAERLTENPAVEYAEPNYIVRAFDVAGEGGVNDTYFSQQWGLGAIHVADAWTEISDSGSVTVAVIDTGVDREHPDLKGRVLKGRNFIAQNSSGKLYNSEDATDDHGHGTHVSGIIAAVTNNQLGIAGVAGPGNVQILPVKMLNDSGSGTSFDLAQAIRYAGDQGAKIINLSLGSSYPASIERDAIAYVQDLGCLVIAAAGNESSRVEYTYPASYPGVISVAAVDSMKEAAWFSNYGAALDVAAPGVDILSTVPTWLGEQNKKKGEVVYGDLQNGYYQAWSGTSMAAPHVAGVAALYKLLYPEASSLEISEMLAATAEDIGEIGRDIKTGFGLVDAKAMLSREREVRSLAFINPKEGAQVYGNVNISFQLGMPSETIAVDLFLDEVTEDNKLTTIACTGDKMGYSWSWDTRKGPMGEELADGEYRILGIARDVDGQPVGSPSEVSLKVIVKNQITNGLGLEIKAPDGQPATSAQAYVFTKGSEGDGGYTLLGRYYANDNGYIRTPQYHQVEGGYDVFVLGEFQQEEAIETFLYHRHYDAPGSYMIDASKAVKTTLKMQGQMGDLKDPLFCIVPLDVMENHIGVIGPLKGETYTGIYLDQGEYNFYGYWNPENTKMYTVNHQEEATYFLTKRQIINDRTESITITTENAGKILALPYDNQDQTILYLKNNHAGEVWGIPFIERSLTGNVLIVTADQYELKAYVEKKDGENIWGYYLKKEDLVTIPSDLNQPVEVAFGGSLHIAKFEPQGGGSLSKGDTLRTVNQFADAAGNSLTQIYGPSSYSLVDSASLFMLQQQETGEEEVYSCQQEDGFQKIEVQNSRYIYPTFSVYDHDMKLLYEYATWSYFTESRWNSAKDYPGELPPQAGTYRAKLSLRTGPLAEDGDITEEFFDFELTVPGGQETVDIVVKDRNGNLPAAYARVDIYKWGATEGGWQMVQSYTADNNGVVRLSQHMDLNPEGKNFVVVRTQRSCTFKDFTNLGELNNLSFSDTEMVDLRIYDKDGNKQVESVKIPIYHMDTLVTEVSLRIDQYNSHVYLKAGVYPYIYTQFNKGMSAYLIGEKDFVVKNTSIADPLTLVFDGGNTAHVQAAATAEFTAPVIKLALTKGAQFALPEVNTQYFSQLYLTPDEYVTDIQIKCISSEKLYDFSVGTENHVHLESGEKYQWKFGEPATIALVLDKNDLVENEHLTGKIYMKDVQGNRIKTITKEATAITPTLRIYQQQDDGEEMLLKESSLETDWCSLDISLPENIAYGTYRVELSYDTLLKTPEETGYLFTVNSKSTGTKSPCYQLNPIVNAAYIIGTTVDGIPMMTVKEGVAGLTHFTVDITAIKEHEGEETLVFVHLREGVQIGINSISADFDKRSVEQWGFDVLAGDVVKVYMVDHLSSRLDVNPIILH</sequence>
<feature type="active site" description="Charge relay system" evidence="7">
    <location>
        <position position="217"/>
    </location>
</feature>
<proteinExistence type="inferred from homology"/>
<feature type="domain" description="Peptidase S8/S53" evidence="10">
    <location>
        <begin position="210"/>
        <end position="482"/>
    </location>
</feature>
<dbReference type="InterPro" id="IPR054399">
    <property type="entry name" value="Fervidolysin-like_N_prodom"/>
</dbReference>
<accession>A0AAC9WF23</accession>
<dbReference type="InterPro" id="IPR034084">
    <property type="entry name" value="Thermitase-like_dom"/>
</dbReference>
<feature type="active site" description="Charge relay system" evidence="7">
    <location>
        <position position="434"/>
    </location>
</feature>
<evidence type="ECO:0000256" key="7">
    <source>
        <dbReference type="PROSITE-ProRule" id="PRU01240"/>
    </source>
</evidence>
<protein>
    <submittedName>
        <fullName evidence="13">Thermophilic serine proteinase</fullName>
        <ecNumber evidence="13">3.4.21.-</ecNumber>
    </submittedName>
</protein>
<dbReference type="KEGG" id="cfm:BJL90_09155"/>
<reference evidence="12 14" key="1">
    <citation type="submission" date="2016-10" db="EMBL/GenBank/DDBJ databases">
        <title>Complete Genome Sequence of Acetogen Clostridium formicoaceticum ATCC 27076.</title>
        <authorList>
            <person name="Bao T."/>
            <person name="Cheng C."/>
            <person name="Zhao J."/>
            <person name="Yang S.-T."/>
            <person name="Wang J."/>
            <person name="Wang M."/>
        </authorList>
    </citation>
    <scope>NUCLEOTIDE SEQUENCE [LARGE SCALE GENOMIC DNA]</scope>
    <source>
        <strain evidence="12 14">ATCC 27076</strain>
    </source>
</reference>
<evidence type="ECO:0000256" key="1">
    <source>
        <dbReference type="ARBA" id="ARBA00004613"/>
    </source>
</evidence>
<evidence type="ECO:0000256" key="3">
    <source>
        <dbReference type="ARBA" id="ARBA00022525"/>
    </source>
</evidence>
<comment type="subcellular location">
    <subcellularLocation>
        <location evidence="1">Secreted</location>
    </subcellularLocation>
</comment>
<dbReference type="RefSeq" id="WP_070966895.1">
    <property type="nucleotide sequence ID" value="NZ_CP017603.1"/>
</dbReference>
<dbReference type="PROSITE" id="PS51892">
    <property type="entry name" value="SUBTILASE"/>
    <property type="match status" value="1"/>
</dbReference>
<dbReference type="GO" id="GO:0005576">
    <property type="term" value="C:extracellular region"/>
    <property type="evidence" value="ECO:0007669"/>
    <property type="project" value="UniProtKB-SubCell"/>
</dbReference>
<evidence type="ECO:0000259" key="10">
    <source>
        <dbReference type="Pfam" id="PF00082"/>
    </source>
</evidence>
<dbReference type="Proteomes" id="UP000192478">
    <property type="component" value="Chromosome"/>
</dbReference>
<dbReference type="PROSITE" id="PS00138">
    <property type="entry name" value="SUBTILASE_SER"/>
    <property type="match status" value="1"/>
</dbReference>
<dbReference type="EMBL" id="CP020559">
    <property type="protein sequence ID" value="ARE86412.1"/>
    <property type="molecule type" value="Genomic_DNA"/>
</dbReference>
<evidence type="ECO:0000256" key="6">
    <source>
        <dbReference type="ARBA" id="ARBA00022825"/>
    </source>
</evidence>
<evidence type="ECO:0000256" key="5">
    <source>
        <dbReference type="ARBA" id="ARBA00022801"/>
    </source>
</evidence>
<dbReference type="PANTHER" id="PTHR43806">
    <property type="entry name" value="PEPTIDASE S8"/>
    <property type="match status" value="1"/>
</dbReference>
<evidence type="ECO:0000259" key="11">
    <source>
        <dbReference type="Pfam" id="PF22148"/>
    </source>
</evidence>
<dbReference type="CDD" id="cd07484">
    <property type="entry name" value="Peptidases_S8_Thermitase_like"/>
    <property type="match status" value="1"/>
</dbReference>
<dbReference type="PROSITE" id="PS00136">
    <property type="entry name" value="SUBTILASE_ASP"/>
    <property type="match status" value="1"/>
</dbReference>
<evidence type="ECO:0000313" key="13">
    <source>
        <dbReference type="EMBL" id="ARE86412.1"/>
    </source>
</evidence>
<dbReference type="InterPro" id="IPR022398">
    <property type="entry name" value="Peptidase_S8_His-AS"/>
</dbReference>
<dbReference type="InterPro" id="IPR015500">
    <property type="entry name" value="Peptidase_S8_subtilisin-rel"/>
</dbReference>
<keyword evidence="5 7" id="KW-0378">Hydrolase</keyword>
<evidence type="ECO:0000256" key="9">
    <source>
        <dbReference type="SAM" id="Phobius"/>
    </source>
</evidence>
<dbReference type="InterPro" id="IPR036852">
    <property type="entry name" value="Peptidase_S8/S53_dom_sf"/>
</dbReference>
<dbReference type="PRINTS" id="PR00723">
    <property type="entry name" value="SUBTILISIN"/>
</dbReference>
<dbReference type="InterPro" id="IPR023827">
    <property type="entry name" value="Peptidase_S8_Asp-AS"/>
</dbReference>